<evidence type="ECO:0000256" key="2">
    <source>
        <dbReference type="ARBA" id="ARBA00023002"/>
    </source>
</evidence>
<keyword evidence="2" id="KW-0560">Oxidoreductase</keyword>
<dbReference type="RefSeq" id="WP_221862381.1">
    <property type="nucleotide sequence ID" value="NZ_JAIKTU010000020.1"/>
</dbReference>
<dbReference type="PANTHER" id="PTHR42901">
    <property type="entry name" value="ALCOHOL DEHYDROGENASE"/>
    <property type="match status" value="1"/>
</dbReference>
<dbReference type="InterPro" id="IPR036291">
    <property type="entry name" value="NAD(P)-bd_dom_sf"/>
</dbReference>
<evidence type="ECO:0000256" key="3">
    <source>
        <dbReference type="RuleBase" id="RU000363"/>
    </source>
</evidence>
<dbReference type="PROSITE" id="PS00061">
    <property type="entry name" value="ADH_SHORT"/>
    <property type="match status" value="1"/>
</dbReference>
<dbReference type="SUPFAM" id="SSF51735">
    <property type="entry name" value="NAD(P)-binding Rossmann-fold domains"/>
    <property type="match status" value="1"/>
</dbReference>
<dbReference type="InterPro" id="IPR002347">
    <property type="entry name" value="SDR_fam"/>
</dbReference>
<dbReference type="Gene3D" id="3.40.50.720">
    <property type="entry name" value="NAD(P)-binding Rossmann-like Domain"/>
    <property type="match status" value="1"/>
</dbReference>
<accession>A0ABS7L2F9</accession>
<dbReference type="PRINTS" id="PR00080">
    <property type="entry name" value="SDRFAMILY"/>
</dbReference>
<comment type="similarity">
    <text evidence="1 3">Belongs to the short-chain dehydrogenases/reductases (SDR) family.</text>
</comment>
<proteinExistence type="inferred from homology"/>
<reference evidence="4 5" key="1">
    <citation type="journal article" date="2021" name="Cell Host Microbe">
        <title>in vivo commensal control of Clostridioides difficile virulence.</title>
        <authorList>
            <person name="Girinathan B.P."/>
            <person name="Dibenedetto N."/>
            <person name="Worley J.N."/>
            <person name="Peltier J."/>
            <person name="Arrieta-Ortiz M.L."/>
            <person name="Rupa Christinal Immanuel S."/>
            <person name="Lavin R."/>
            <person name="Delaney M.L."/>
            <person name="Cummins C."/>
            <person name="Hoffmann M."/>
            <person name="Luo Y."/>
            <person name="Gonzalez-Escalona N."/>
            <person name="Allard M."/>
            <person name="Onderdonk A.B."/>
            <person name="Gerber G.K."/>
            <person name="Sonenshein A.L."/>
            <person name="Baliga N."/>
            <person name="Dupuy B."/>
            <person name="Bry L."/>
        </authorList>
    </citation>
    <scope>NUCLEOTIDE SEQUENCE [LARGE SCALE GENOMIC DNA]</scope>
    <source>
        <strain evidence="4 5">DSM 599</strain>
    </source>
</reference>
<dbReference type="Pfam" id="PF00106">
    <property type="entry name" value="adh_short"/>
    <property type="match status" value="1"/>
</dbReference>
<gene>
    <name evidence="4" type="ORF">K5V21_17680</name>
</gene>
<dbReference type="InterPro" id="IPR020904">
    <property type="entry name" value="Sc_DH/Rdtase_CS"/>
</dbReference>
<dbReference type="PRINTS" id="PR00081">
    <property type="entry name" value="GDHRDH"/>
</dbReference>
<name>A0ABS7L2F9_CLOSR</name>
<dbReference type="EMBL" id="JAIKTU010000020">
    <property type="protein sequence ID" value="MBY0757266.1"/>
    <property type="molecule type" value="Genomic_DNA"/>
</dbReference>
<sequence length="266" mass="30241">MSKRILITGAGTGLGKEASIELAKRGHFVLATTHYEDEAKCINKYAIENGLDVNLKAFKLDILLDEDRKTILEYDLDVLINNAAIGDSGAVCEIDIDRYRKTFETNVFSTIELTQLFLCKVIPKGEGRVIFISSLFGRVSFPFLSPYTATKFALEGIVDSFREEMKVLKDCNIDIVLIEPGAYATGFNQRNIEKKYDWMREESYFKNQVKEIKSSEEKAFNLMEASSYDSIIEKYIKAVEDVKPKNRYVAPKYQGALIQSMRIFGK</sequence>
<evidence type="ECO:0000313" key="5">
    <source>
        <dbReference type="Proteomes" id="UP001299068"/>
    </source>
</evidence>
<comment type="caution">
    <text evidence="4">The sequence shown here is derived from an EMBL/GenBank/DDBJ whole genome shotgun (WGS) entry which is preliminary data.</text>
</comment>
<evidence type="ECO:0000256" key="1">
    <source>
        <dbReference type="ARBA" id="ARBA00006484"/>
    </source>
</evidence>
<dbReference type="PANTHER" id="PTHR42901:SF1">
    <property type="entry name" value="ALCOHOL DEHYDROGENASE"/>
    <property type="match status" value="1"/>
</dbReference>
<organism evidence="4 5">
    <name type="scientific">Clostridium sardiniense</name>
    <name type="common">Clostridium absonum</name>
    <dbReference type="NCBI Taxonomy" id="29369"/>
    <lineage>
        <taxon>Bacteria</taxon>
        <taxon>Bacillati</taxon>
        <taxon>Bacillota</taxon>
        <taxon>Clostridia</taxon>
        <taxon>Eubacteriales</taxon>
        <taxon>Clostridiaceae</taxon>
        <taxon>Clostridium</taxon>
    </lineage>
</organism>
<evidence type="ECO:0000313" key="4">
    <source>
        <dbReference type="EMBL" id="MBY0757266.1"/>
    </source>
</evidence>
<protein>
    <submittedName>
        <fullName evidence="4">SDR family NAD(P)-dependent oxidoreductase</fullName>
    </submittedName>
</protein>
<keyword evidence="5" id="KW-1185">Reference proteome</keyword>
<dbReference type="Proteomes" id="UP001299068">
    <property type="component" value="Unassembled WGS sequence"/>
</dbReference>